<dbReference type="AlphaFoldDB" id="A0AA48KGV5"/>
<dbReference type="PANTHER" id="PTHR35525">
    <property type="entry name" value="BLL6575 PROTEIN"/>
    <property type="match status" value="1"/>
</dbReference>
<protein>
    <recommendedName>
        <fullName evidence="1">Zinc finger CGNR domain-containing protein</fullName>
    </recommendedName>
</protein>
<dbReference type="InterPro" id="IPR010852">
    <property type="entry name" value="ABATE"/>
</dbReference>
<proteinExistence type="predicted"/>
<dbReference type="Pfam" id="PF07336">
    <property type="entry name" value="ABATE"/>
    <property type="match status" value="1"/>
</dbReference>
<name>A0AA48KGV5_9RHOB</name>
<dbReference type="Proteomes" id="UP001337723">
    <property type="component" value="Chromosome"/>
</dbReference>
<keyword evidence="3" id="KW-1185">Reference proteome</keyword>
<dbReference type="InterPro" id="IPR023286">
    <property type="entry name" value="ABATE_dom_sf"/>
</dbReference>
<dbReference type="Pfam" id="PF11706">
    <property type="entry name" value="zf-CGNR"/>
    <property type="match status" value="1"/>
</dbReference>
<accession>A0AA48KGV5</accession>
<gene>
    <name evidence="2" type="ORF">MACH21_01140</name>
</gene>
<evidence type="ECO:0000313" key="3">
    <source>
        <dbReference type="Proteomes" id="UP001337723"/>
    </source>
</evidence>
<feature type="domain" description="Zinc finger CGNR" evidence="1">
    <location>
        <begin position="145"/>
        <end position="186"/>
    </location>
</feature>
<reference evidence="2 3" key="1">
    <citation type="submission" date="2023-01" db="EMBL/GenBank/DDBJ databases">
        <title>Complete genome sequence of Roseicyclus marinus strain Dej080120_10.</title>
        <authorList>
            <person name="Ueki S."/>
            <person name="Maruyama F."/>
        </authorList>
    </citation>
    <scope>NUCLEOTIDE SEQUENCE [LARGE SCALE GENOMIC DNA]</scope>
    <source>
        <strain evidence="2 3">Dej080120_10</strain>
    </source>
</reference>
<dbReference type="PANTHER" id="PTHR35525:SF3">
    <property type="entry name" value="BLL6575 PROTEIN"/>
    <property type="match status" value="1"/>
</dbReference>
<dbReference type="KEGG" id="rmai:MACH21_01140"/>
<dbReference type="SUPFAM" id="SSF160904">
    <property type="entry name" value="Jann2411-like"/>
    <property type="match status" value="1"/>
</dbReference>
<dbReference type="InterPro" id="IPR021005">
    <property type="entry name" value="Znf_CGNR"/>
</dbReference>
<dbReference type="Gene3D" id="1.10.3300.10">
    <property type="entry name" value="Jann2411-like domain"/>
    <property type="match status" value="1"/>
</dbReference>
<evidence type="ECO:0000313" key="2">
    <source>
        <dbReference type="EMBL" id="BDW83937.1"/>
    </source>
</evidence>
<evidence type="ECO:0000259" key="1">
    <source>
        <dbReference type="Pfam" id="PF11706"/>
    </source>
</evidence>
<sequence>MDRMQTIKVSGMTPGHPALAFLNTVTDDGKTRKHDSFADGAEFIAILEDAGFVPRGLPPPGPGQMTAIKGLREAGHAVLSAMAAGRRPGREEALTLEAAIKSAVQDASFALGAKGVHLMPGPLGGLYDHLALALFDLMQRTDLDRLPECGRCTHLFLDHGRGPGRRWCSMARCGNRAKVESFRARHRAAP</sequence>
<dbReference type="EMBL" id="AP027266">
    <property type="protein sequence ID" value="BDW83937.1"/>
    <property type="molecule type" value="Genomic_DNA"/>
</dbReference>
<organism evidence="2 3">
    <name type="scientific">Roseicyclus marinus</name>
    <dbReference type="NCBI Taxonomy" id="2161673"/>
    <lineage>
        <taxon>Bacteria</taxon>
        <taxon>Pseudomonadati</taxon>
        <taxon>Pseudomonadota</taxon>
        <taxon>Alphaproteobacteria</taxon>
        <taxon>Rhodobacterales</taxon>
        <taxon>Roseobacteraceae</taxon>
        <taxon>Roseicyclus</taxon>
    </lineage>
</organism>